<accession>A0A368VM53</accession>
<dbReference type="InterPro" id="IPR013196">
    <property type="entry name" value="HTH_11"/>
</dbReference>
<dbReference type="PROSITE" id="PS51371">
    <property type="entry name" value="CBS"/>
    <property type="match status" value="2"/>
</dbReference>
<keyword evidence="1 2" id="KW-0129">CBS domain</keyword>
<keyword evidence="5" id="KW-1185">Reference proteome</keyword>
<evidence type="ECO:0000313" key="4">
    <source>
        <dbReference type="EMBL" id="RCW42095.1"/>
    </source>
</evidence>
<dbReference type="Gene3D" id="3.10.580.10">
    <property type="entry name" value="CBS-domain"/>
    <property type="match status" value="1"/>
</dbReference>
<organism evidence="4 5">
    <name type="scientific">Paenibacillus prosopidis</name>
    <dbReference type="NCBI Taxonomy" id="630520"/>
    <lineage>
        <taxon>Bacteria</taxon>
        <taxon>Bacillati</taxon>
        <taxon>Bacillota</taxon>
        <taxon>Bacilli</taxon>
        <taxon>Bacillales</taxon>
        <taxon>Paenibacillaceae</taxon>
        <taxon>Paenibacillus</taxon>
    </lineage>
</organism>
<dbReference type="InterPro" id="IPR000644">
    <property type="entry name" value="CBS_dom"/>
</dbReference>
<dbReference type="CDD" id="cd04617">
    <property type="entry name" value="CBS_pair_CcpN"/>
    <property type="match status" value="1"/>
</dbReference>
<dbReference type="SMART" id="SM00116">
    <property type="entry name" value="CBS"/>
    <property type="match status" value="2"/>
</dbReference>
<evidence type="ECO:0000313" key="5">
    <source>
        <dbReference type="Proteomes" id="UP000252415"/>
    </source>
</evidence>
<gene>
    <name evidence="4" type="ORF">DFP97_11976</name>
</gene>
<dbReference type="EMBL" id="QPJD01000019">
    <property type="protein sequence ID" value="RCW42095.1"/>
    <property type="molecule type" value="Genomic_DNA"/>
</dbReference>
<evidence type="ECO:0000259" key="3">
    <source>
        <dbReference type="PROSITE" id="PS51371"/>
    </source>
</evidence>
<proteinExistence type="predicted"/>
<dbReference type="PANTHER" id="PTHR43080:SF2">
    <property type="entry name" value="CBS DOMAIN-CONTAINING PROTEIN"/>
    <property type="match status" value="1"/>
</dbReference>
<dbReference type="SUPFAM" id="SSF46785">
    <property type="entry name" value="Winged helix' DNA-binding domain"/>
    <property type="match status" value="1"/>
</dbReference>
<dbReference type="SUPFAM" id="SSF54631">
    <property type="entry name" value="CBS-domain pair"/>
    <property type="match status" value="1"/>
</dbReference>
<name>A0A368VM53_9BACL</name>
<dbReference type="InterPro" id="IPR051257">
    <property type="entry name" value="Diverse_CBS-Domain"/>
</dbReference>
<dbReference type="Pfam" id="PF00571">
    <property type="entry name" value="CBS"/>
    <property type="match status" value="2"/>
</dbReference>
<feature type="domain" description="CBS" evidence="3">
    <location>
        <begin position="162"/>
        <end position="226"/>
    </location>
</feature>
<protein>
    <submittedName>
        <fullName evidence="4">CBS domain protein</fullName>
    </submittedName>
</protein>
<dbReference type="PANTHER" id="PTHR43080">
    <property type="entry name" value="CBS DOMAIN-CONTAINING PROTEIN CBSX3, MITOCHONDRIAL"/>
    <property type="match status" value="1"/>
</dbReference>
<evidence type="ECO:0000256" key="1">
    <source>
        <dbReference type="ARBA" id="ARBA00023122"/>
    </source>
</evidence>
<dbReference type="Pfam" id="PF08279">
    <property type="entry name" value="HTH_11"/>
    <property type="match status" value="1"/>
</dbReference>
<evidence type="ECO:0000256" key="2">
    <source>
        <dbReference type="PROSITE-ProRule" id="PRU00703"/>
    </source>
</evidence>
<dbReference type="Proteomes" id="UP000252415">
    <property type="component" value="Unassembled WGS sequence"/>
</dbReference>
<dbReference type="InterPro" id="IPR036388">
    <property type="entry name" value="WH-like_DNA-bd_sf"/>
</dbReference>
<reference evidence="4 5" key="1">
    <citation type="submission" date="2018-07" db="EMBL/GenBank/DDBJ databases">
        <title>Genomic Encyclopedia of Type Strains, Phase III (KMG-III): the genomes of soil and plant-associated and newly described type strains.</title>
        <authorList>
            <person name="Whitman W."/>
        </authorList>
    </citation>
    <scope>NUCLEOTIDE SEQUENCE [LARGE SCALE GENOMIC DNA]</scope>
    <source>
        <strain evidence="4 5">CECT 7506</strain>
    </source>
</reference>
<dbReference type="InterPro" id="IPR046342">
    <property type="entry name" value="CBS_dom_sf"/>
</dbReference>
<comment type="caution">
    <text evidence="4">The sequence shown here is derived from an EMBL/GenBank/DDBJ whole genome shotgun (WGS) entry which is preliminary data.</text>
</comment>
<dbReference type="AlphaFoldDB" id="A0A368VM53"/>
<dbReference type="Gene3D" id="1.10.10.10">
    <property type="entry name" value="Winged helix-like DNA-binding domain superfamily/Winged helix DNA-binding domain"/>
    <property type="match status" value="1"/>
</dbReference>
<dbReference type="InterPro" id="IPR036390">
    <property type="entry name" value="WH_DNA-bd_sf"/>
</dbReference>
<sequence>MLYQIIMTHIKIGGSTIQLSSRQLELLELVKKHAPVTGEQLAESLGVSRPTLRSDLSLLVMLGLLDAKPKVGYFLGNTYRSSSEPLQRLNSMQVREVQGVPVNVPDSLSVHDAVITLFTENADTLLVVNEQKRFVGIVTPKDLLKITLGNAGAAAIPVSMVMTRYPNIVSLMPEDSVMEAIRKMSLHQVDCLPVVVPREEQALDPEVTGWVSKSNIIRLMADIATVGELGEQDL</sequence>
<feature type="domain" description="CBS" evidence="3">
    <location>
        <begin position="92"/>
        <end position="154"/>
    </location>
</feature>